<keyword evidence="6" id="KW-1185">Reference proteome</keyword>
<comment type="similarity">
    <text evidence="1">Belongs to the 'phage' integrase family.</text>
</comment>
<evidence type="ECO:0000313" key="5">
    <source>
        <dbReference type="EMBL" id="MBC3890014.1"/>
    </source>
</evidence>
<dbReference type="InterPro" id="IPR013762">
    <property type="entry name" value="Integrase-like_cat_sf"/>
</dbReference>
<accession>A0A923KRC6</accession>
<dbReference type="PANTHER" id="PTHR30349:SF41">
    <property type="entry name" value="INTEGRASE_RECOMBINASE PROTEIN MJ0367-RELATED"/>
    <property type="match status" value="1"/>
</dbReference>
<dbReference type="Gene3D" id="1.10.443.10">
    <property type="entry name" value="Intergrase catalytic core"/>
    <property type="match status" value="1"/>
</dbReference>
<proteinExistence type="inferred from homology"/>
<dbReference type="EMBL" id="WJBD01000045">
    <property type="protein sequence ID" value="MBC3890014.1"/>
    <property type="molecule type" value="Genomic_DNA"/>
</dbReference>
<dbReference type="InterPro" id="IPR050090">
    <property type="entry name" value="Tyrosine_recombinase_XerCD"/>
</dbReference>
<keyword evidence="2" id="KW-0238">DNA-binding</keyword>
<evidence type="ECO:0000313" key="6">
    <source>
        <dbReference type="Proteomes" id="UP000616595"/>
    </source>
</evidence>
<feature type="domain" description="Tyr recombinase" evidence="4">
    <location>
        <begin position="442"/>
        <end position="621"/>
    </location>
</feature>
<protein>
    <submittedName>
        <fullName evidence="5">Tyrosine-type recombinase/integrase</fullName>
    </submittedName>
</protein>
<dbReference type="InterPro" id="IPR002104">
    <property type="entry name" value="Integrase_catalytic"/>
</dbReference>
<dbReference type="Pfam" id="PF00589">
    <property type="entry name" value="Phage_integrase"/>
    <property type="match status" value="1"/>
</dbReference>
<sequence>MYQDYDHAIGEVTKYFTQNHFSSSVVYSHLNCYRSFKQYLEKTQLPYSHETAIEWLNSNRPKWKHPKFKTSRLALFRINDVMQNGYITGKRYAYENSCNYDKLPDWCRLLLDGYLSDTAHSFCDNYSRQHRMACSEFLIYVWSVGVTKPDEVTHKNVIDYYNKYNYRTLKTKNLYNRIIRRFLKHLADKDFIPGSLAFTLDRFSIPRIILLDEQPDEKKCVDLFQQDQMSVKILPVEYYSMAKELGAVFLERHHYSKTMKKTFRKAWRELYVFLDANNLVYSYKTAEYWCTCLKNDTVEWKTYRRAMKLFEQYQMCGDINPSIVYTYKEDTINTLPDWSRRLILDFLSKKKKEENSVSTISMYRSSCLRFLKFLEQKKISCCARISPEIIKEFHVSDSHSTAEARNAYSTRIRGFLDYLSQLGYVPEKLQLALSIECAVKTEIVETLTDEEVNVVYHYRTIAEKPMALRNTAMVLIGLRMGLRASDITGLKLTDIAWDERTISIYQQKSGRFLKLPMPVDVGNSLYQYITNGRPQMVSKYVFISHCVPYSRLGTGSCCSALNKILDKQKHGFHLTRKTFATRLLISKTNTDTIADSLGHKDNSTVMKYLATDGDTMRQCSLSLKGVEVKGGMLS</sequence>
<dbReference type="GO" id="GO:0006310">
    <property type="term" value="P:DNA recombination"/>
    <property type="evidence" value="ECO:0007669"/>
    <property type="project" value="UniProtKB-KW"/>
</dbReference>
<dbReference type="GO" id="GO:0003677">
    <property type="term" value="F:DNA binding"/>
    <property type="evidence" value="ECO:0007669"/>
    <property type="project" value="UniProtKB-KW"/>
</dbReference>
<dbReference type="AlphaFoldDB" id="A0A923KRC6"/>
<dbReference type="InterPro" id="IPR010998">
    <property type="entry name" value="Integrase_recombinase_N"/>
</dbReference>
<gene>
    <name evidence="5" type="ORF">GH810_17085</name>
</gene>
<evidence type="ECO:0000256" key="1">
    <source>
        <dbReference type="ARBA" id="ARBA00008857"/>
    </source>
</evidence>
<comment type="caution">
    <text evidence="5">The sequence shown here is derived from an EMBL/GenBank/DDBJ whole genome shotgun (WGS) entry which is preliminary data.</text>
</comment>
<dbReference type="PROSITE" id="PS51898">
    <property type="entry name" value="TYR_RECOMBINASE"/>
    <property type="match status" value="1"/>
</dbReference>
<evidence type="ECO:0000259" key="4">
    <source>
        <dbReference type="PROSITE" id="PS51898"/>
    </source>
</evidence>
<dbReference type="PANTHER" id="PTHR30349">
    <property type="entry name" value="PHAGE INTEGRASE-RELATED"/>
    <property type="match status" value="1"/>
</dbReference>
<reference evidence="5" key="1">
    <citation type="submission" date="2019-10" db="EMBL/GenBank/DDBJ databases">
        <authorList>
            <person name="Ross D.E."/>
            <person name="Gulliver D."/>
        </authorList>
    </citation>
    <scope>NUCLEOTIDE SEQUENCE</scope>
    <source>
        <strain evidence="5">DER-2019</strain>
    </source>
</reference>
<dbReference type="OrthoDB" id="9769726at2"/>
<keyword evidence="3" id="KW-0233">DNA recombination</keyword>
<evidence type="ECO:0000256" key="2">
    <source>
        <dbReference type="ARBA" id="ARBA00023125"/>
    </source>
</evidence>
<dbReference type="RefSeq" id="WP_148568644.1">
    <property type="nucleotide sequence ID" value="NZ_RXYA01000034.1"/>
</dbReference>
<dbReference type="SUPFAM" id="SSF56349">
    <property type="entry name" value="DNA breaking-rejoining enzymes"/>
    <property type="match status" value="1"/>
</dbReference>
<evidence type="ECO:0000256" key="3">
    <source>
        <dbReference type="ARBA" id="ARBA00023172"/>
    </source>
</evidence>
<organism evidence="5 6">
    <name type="scientific">Acetobacterium paludosum</name>
    <dbReference type="NCBI Taxonomy" id="52693"/>
    <lineage>
        <taxon>Bacteria</taxon>
        <taxon>Bacillati</taxon>
        <taxon>Bacillota</taxon>
        <taxon>Clostridia</taxon>
        <taxon>Eubacteriales</taxon>
        <taxon>Eubacteriaceae</taxon>
        <taxon>Acetobacterium</taxon>
    </lineage>
</organism>
<reference evidence="5" key="2">
    <citation type="submission" date="2020-10" db="EMBL/GenBank/DDBJ databases">
        <title>Comparative genomics of the Acetobacterium genus.</title>
        <authorList>
            <person name="Marshall C."/>
            <person name="May H."/>
            <person name="Norman S."/>
        </authorList>
    </citation>
    <scope>NUCLEOTIDE SEQUENCE</scope>
    <source>
        <strain evidence="5">DER-2019</strain>
    </source>
</reference>
<dbReference type="InterPro" id="IPR011010">
    <property type="entry name" value="DNA_brk_join_enz"/>
</dbReference>
<dbReference type="Gene3D" id="1.10.150.130">
    <property type="match status" value="2"/>
</dbReference>
<name>A0A923KRC6_9FIRM</name>
<dbReference type="Proteomes" id="UP000616595">
    <property type="component" value="Unassembled WGS sequence"/>
</dbReference>
<dbReference type="GO" id="GO:0015074">
    <property type="term" value="P:DNA integration"/>
    <property type="evidence" value="ECO:0007669"/>
    <property type="project" value="InterPro"/>
</dbReference>